<gene>
    <name evidence="2" type="ORF">MexAM1_META1pCDS4928462D</name>
</gene>
<organism evidence="2 3">
    <name type="scientific">Methylorubrum extorquens (strain ATCC 14718 / DSM 1338 / JCM 2805 / NCIMB 9133 / AM1)</name>
    <name type="common">Methylobacterium extorquens</name>
    <dbReference type="NCBI Taxonomy" id="272630"/>
    <lineage>
        <taxon>Bacteria</taxon>
        <taxon>Pseudomonadati</taxon>
        <taxon>Pseudomonadota</taxon>
        <taxon>Alphaproteobacteria</taxon>
        <taxon>Hyphomicrobiales</taxon>
        <taxon>Methylobacteriaceae</taxon>
        <taxon>Methylorubrum</taxon>
    </lineage>
</organism>
<dbReference type="STRING" id="272630.MexAM1_META1pCDS4928462D"/>
<dbReference type="EMBL" id="CP001510">
    <property type="protein sequence ID" value="ACS42432.1"/>
    <property type="molecule type" value="Genomic_DNA"/>
</dbReference>
<name>C5ARU4_METEA</name>
<evidence type="ECO:0000313" key="2">
    <source>
        <dbReference type="EMBL" id="ACS42432.1"/>
    </source>
</evidence>
<sequence>MPDGVPHGTAGAIFQSRFHTSVARQQHAGRRSFAGLRRNGPVPPAVYPAESGIHAAGQTTGHPTP</sequence>
<accession>C5ARU4</accession>
<reference evidence="2 3" key="1">
    <citation type="journal article" date="2009" name="PLoS ONE">
        <title>Methylobacterium genome sequences: a reference blueprint to investigate microbial metabolism of C1 compounds from natural and industrial sources.</title>
        <authorList>
            <person name="Vuilleumier S."/>
            <person name="Chistoserdova L."/>
            <person name="Lee M.-C."/>
            <person name="Bringel F."/>
            <person name="Lajus A."/>
            <person name="Zhou Y."/>
            <person name="Gourion B."/>
            <person name="Barbe V."/>
            <person name="Chang J."/>
            <person name="Cruveiller S."/>
            <person name="Dossat C."/>
            <person name="Gillett W."/>
            <person name="Gruffaz C."/>
            <person name="Haugen E."/>
            <person name="Hourcade E."/>
            <person name="Levy R."/>
            <person name="Mangenot S."/>
            <person name="Muller E."/>
            <person name="Nadalig T."/>
            <person name="Pagni M."/>
            <person name="Penny C."/>
            <person name="Peyraud R."/>
            <person name="Robinson D.G."/>
            <person name="Roche D."/>
            <person name="Rouy Z."/>
            <person name="Saenampechek C."/>
            <person name="Salvignol G."/>
            <person name="Vallenet D."/>
            <person name="Wu Z."/>
            <person name="Marx C.J."/>
            <person name="Vorholt J.A."/>
            <person name="Olson M.V."/>
            <person name="Kaul R."/>
            <person name="Weissenbach J."/>
            <person name="Medigue C."/>
            <person name="Lidstrom M.E."/>
        </authorList>
    </citation>
    <scope>NUCLEOTIDE SEQUENCE [LARGE SCALE GENOMIC DNA]</scope>
    <source>
        <strain evidence="3">ATCC 14718 / DSM 1338 / JCM 2805 / NCIMB 9133 / AM1</strain>
    </source>
</reference>
<dbReference type="KEGG" id="mea:Mex_1pCDS4928462D"/>
<proteinExistence type="predicted"/>
<keyword evidence="3" id="KW-1185">Reference proteome</keyword>
<dbReference type="AlphaFoldDB" id="C5ARU4"/>
<dbReference type="HOGENOM" id="CLU_2844820_0_0_5"/>
<evidence type="ECO:0000313" key="3">
    <source>
        <dbReference type="Proteomes" id="UP000009081"/>
    </source>
</evidence>
<feature type="region of interest" description="Disordered" evidence="1">
    <location>
        <begin position="26"/>
        <end position="65"/>
    </location>
</feature>
<dbReference type="Proteomes" id="UP000009081">
    <property type="component" value="Chromosome"/>
</dbReference>
<protein>
    <submittedName>
        <fullName evidence="2">Uncharacterized protein</fullName>
    </submittedName>
</protein>
<evidence type="ECO:0000256" key="1">
    <source>
        <dbReference type="SAM" id="MobiDB-lite"/>
    </source>
</evidence>